<keyword evidence="1" id="KW-0175">Coiled coil</keyword>
<dbReference type="Pfam" id="PF11180">
    <property type="entry name" value="DUF2968"/>
    <property type="match status" value="1"/>
</dbReference>
<feature type="region of interest" description="Disordered" evidence="2">
    <location>
        <begin position="30"/>
        <end position="51"/>
    </location>
</feature>
<gene>
    <name evidence="3" type="ORF">LMG29739_05526</name>
</gene>
<protein>
    <recommendedName>
        <fullName evidence="5">DUF2968 domain-containing protein</fullName>
    </recommendedName>
</protein>
<evidence type="ECO:0000313" key="3">
    <source>
        <dbReference type="EMBL" id="CAB3769351.1"/>
    </source>
</evidence>
<dbReference type="EMBL" id="CADIKF010000062">
    <property type="protein sequence ID" value="CAB3769351.1"/>
    <property type="molecule type" value="Genomic_DNA"/>
</dbReference>
<sequence>MKTLLNRRRTLTTDGIAHLVRVDRDRSAPLAAIADGPSREAAPAPPEPPVERAVRPVTTLHPMPAMPSQQNGRVAHFADPADIEWMVEEGALTPFRVFRAFDYSVSLLFHAKELKYYVALYQDGSPWRALKANDLDSAQGIFHQFELQAMRLADGQTRRAQLEAQNEQLTKMIAQSEAQVEQLRKALQRSATHEQAVTSRQHQTRREVAQLEAQRVAAQAQLNKVHRQIHQLDLAAHDGVPHLTNR</sequence>
<reference evidence="3 4" key="1">
    <citation type="submission" date="2020-04" db="EMBL/GenBank/DDBJ databases">
        <authorList>
            <person name="De Canck E."/>
        </authorList>
    </citation>
    <scope>NUCLEOTIDE SEQUENCE [LARGE SCALE GENOMIC DNA]</scope>
    <source>
        <strain evidence="3 4">LMG 29739</strain>
    </source>
</reference>
<keyword evidence="4" id="KW-1185">Reference proteome</keyword>
<accession>A0A6J5EVK2</accession>
<evidence type="ECO:0000256" key="1">
    <source>
        <dbReference type="SAM" id="Coils"/>
    </source>
</evidence>
<feature type="coiled-coil region" evidence="1">
    <location>
        <begin position="152"/>
        <end position="228"/>
    </location>
</feature>
<dbReference type="AlphaFoldDB" id="A0A6J5EVK2"/>
<organism evidence="3 4">
    <name type="scientific">Paraburkholderia solisilvae</name>
    <dbReference type="NCBI Taxonomy" id="624376"/>
    <lineage>
        <taxon>Bacteria</taxon>
        <taxon>Pseudomonadati</taxon>
        <taxon>Pseudomonadota</taxon>
        <taxon>Betaproteobacteria</taxon>
        <taxon>Burkholderiales</taxon>
        <taxon>Burkholderiaceae</taxon>
        <taxon>Paraburkholderia</taxon>
    </lineage>
</organism>
<evidence type="ECO:0000313" key="4">
    <source>
        <dbReference type="Proteomes" id="UP000494329"/>
    </source>
</evidence>
<dbReference type="RefSeq" id="WP_175114662.1">
    <property type="nucleotide sequence ID" value="NZ_CADIKF010000062.1"/>
</dbReference>
<evidence type="ECO:0000256" key="2">
    <source>
        <dbReference type="SAM" id="MobiDB-lite"/>
    </source>
</evidence>
<proteinExistence type="predicted"/>
<dbReference type="Proteomes" id="UP000494329">
    <property type="component" value="Unassembled WGS sequence"/>
</dbReference>
<dbReference type="InterPro" id="IPR021350">
    <property type="entry name" value="DUF2968"/>
</dbReference>
<name>A0A6J5EVK2_9BURK</name>
<evidence type="ECO:0008006" key="5">
    <source>
        <dbReference type="Google" id="ProtNLM"/>
    </source>
</evidence>